<keyword evidence="4" id="KW-1185">Reference proteome</keyword>
<feature type="region of interest" description="Disordered" evidence="1">
    <location>
        <begin position="81"/>
        <end position="114"/>
    </location>
</feature>
<reference evidence="3 4" key="1">
    <citation type="journal article" date="2021" name="Comput. Struct. Biotechnol. J.">
        <title>De novo genome assembly of the potent medicinal plant Rehmannia glutinosa using nanopore technology.</title>
        <authorList>
            <person name="Ma L."/>
            <person name="Dong C."/>
            <person name="Song C."/>
            <person name="Wang X."/>
            <person name="Zheng X."/>
            <person name="Niu Y."/>
            <person name="Chen S."/>
            <person name="Feng W."/>
        </authorList>
    </citation>
    <scope>NUCLEOTIDE SEQUENCE [LARGE SCALE GENOMIC DNA]</scope>
    <source>
        <strain evidence="3">DH-2019</strain>
    </source>
</reference>
<sequence length="300" mass="32690">MVGAQLLNLLPIRLLLLLLATLKTSIDHVEIVAQDGEEVNNPRDSTGIDKQSEKAKIEVKPISNSDNARSDWIPDSEMPVTEADSGFSQGGKISSKDLAPQPCLKPQPPGAVRDLTPRFTAMRIPLLRRLVLTSLLEAPNPNHRYLRSSPFGLVSTMPAPNPVAEKVPSTCRSHAPSSASGCIISCKKSASACAFTAVQGRYSISNSPISIAHLIILPNISGLSIIRPICRFVRTTTLCERKYYLSFLADYYQCHPPFSTSKYLNSTPVVAGDIINGHPLPRSFLNNAELTALSLTERYI</sequence>
<gene>
    <name evidence="3" type="ORF">DH2020_047362</name>
</gene>
<keyword evidence="2" id="KW-0732">Signal</keyword>
<dbReference type="EMBL" id="JABTTQ020003280">
    <property type="protein sequence ID" value="KAK6118909.1"/>
    <property type="molecule type" value="Genomic_DNA"/>
</dbReference>
<evidence type="ECO:0000256" key="2">
    <source>
        <dbReference type="SAM" id="SignalP"/>
    </source>
</evidence>
<protein>
    <submittedName>
        <fullName evidence="3">Uncharacterized protein</fullName>
    </submittedName>
</protein>
<proteinExistence type="predicted"/>
<dbReference type="Proteomes" id="UP001318860">
    <property type="component" value="Unassembled WGS sequence"/>
</dbReference>
<evidence type="ECO:0000256" key="1">
    <source>
        <dbReference type="SAM" id="MobiDB-lite"/>
    </source>
</evidence>
<comment type="caution">
    <text evidence="3">The sequence shown here is derived from an EMBL/GenBank/DDBJ whole genome shotgun (WGS) entry which is preliminary data.</text>
</comment>
<name>A0ABR0U8U5_REHGL</name>
<evidence type="ECO:0000313" key="4">
    <source>
        <dbReference type="Proteomes" id="UP001318860"/>
    </source>
</evidence>
<accession>A0ABR0U8U5</accession>
<evidence type="ECO:0000313" key="3">
    <source>
        <dbReference type="EMBL" id="KAK6118909.1"/>
    </source>
</evidence>
<organism evidence="3 4">
    <name type="scientific">Rehmannia glutinosa</name>
    <name type="common">Chinese foxglove</name>
    <dbReference type="NCBI Taxonomy" id="99300"/>
    <lineage>
        <taxon>Eukaryota</taxon>
        <taxon>Viridiplantae</taxon>
        <taxon>Streptophyta</taxon>
        <taxon>Embryophyta</taxon>
        <taxon>Tracheophyta</taxon>
        <taxon>Spermatophyta</taxon>
        <taxon>Magnoliopsida</taxon>
        <taxon>eudicotyledons</taxon>
        <taxon>Gunneridae</taxon>
        <taxon>Pentapetalae</taxon>
        <taxon>asterids</taxon>
        <taxon>lamiids</taxon>
        <taxon>Lamiales</taxon>
        <taxon>Orobanchaceae</taxon>
        <taxon>Rehmannieae</taxon>
        <taxon>Rehmannia</taxon>
    </lineage>
</organism>
<feature type="chain" id="PRO_5046815404" evidence="2">
    <location>
        <begin position="26"/>
        <end position="300"/>
    </location>
</feature>
<feature type="signal peptide" evidence="2">
    <location>
        <begin position="1"/>
        <end position="25"/>
    </location>
</feature>